<accession>A0A9D1TD08</accession>
<dbReference type="Proteomes" id="UP000886884">
    <property type="component" value="Unassembled WGS sequence"/>
</dbReference>
<keyword evidence="2" id="KW-0378">Hydrolase</keyword>
<evidence type="ECO:0000313" key="3">
    <source>
        <dbReference type="Proteomes" id="UP000886884"/>
    </source>
</evidence>
<evidence type="ECO:0000313" key="2">
    <source>
        <dbReference type="EMBL" id="HIV28105.1"/>
    </source>
</evidence>
<dbReference type="EMBL" id="DVOT01000160">
    <property type="protein sequence ID" value="HIV28105.1"/>
    <property type="molecule type" value="Genomic_DNA"/>
</dbReference>
<dbReference type="InterPro" id="IPR013830">
    <property type="entry name" value="SGNH_hydro"/>
</dbReference>
<dbReference type="AlphaFoldDB" id="A0A9D1TD08"/>
<comment type="caution">
    <text evidence="2">The sequence shown here is derived from an EMBL/GenBank/DDBJ whole genome shotgun (WGS) entry which is preliminary data.</text>
</comment>
<name>A0A9D1TD08_9FIRM</name>
<evidence type="ECO:0000259" key="1">
    <source>
        <dbReference type="Pfam" id="PF13472"/>
    </source>
</evidence>
<dbReference type="CDD" id="cd00229">
    <property type="entry name" value="SGNH_hydrolase"/>
    <property type="match status" value="1"/>
</dbReference>
<sequence length="246" mass="27466">MVYYRMVWGESMKVEAIRVWGDSILKGIVFDSARKRYTIIKDNALSLLSEKVVTPIQNFSRMGATAPEALKALKAKLADASLENQIVVFEVGGNDCDFDWKAVADTPEAEHQPKTPVAVFADVLHEFVSVVSRAGGTPVLCTLPPIDCARYFAWITRDGLSKEHILRFLGVQERIYRWQEYYSTVALRVAAQTNSLCLPLREAFLERVRGEDVLCEDGIHPNALGHRIIAETAMRGMVKCGFAPCT</sequence>
<organism evidence="2 3">
    <name type="scientific">Candidatus Ornithocaccomicrobium faecavium</name>
    <dbReference type="NCBI Taxonomy" id="2840890"/>
    <lineage>
        <taxon>Bacteria</taxon>
        <taxon>Bacillati</taxon>
        <taxon>Bacillota</taxon>
        <taxon>Clostridia</taxon>
        <taxon>Candidatus Ornithocaccomicrobium</taxon>
    </lineage>
</organism>
<protein>
    <submittedName>
        <fullName evidence="2">SGNH/GDSL hydrolase family protein</fullName>
    </submittedName>
</protein>
<feature type="domain" description="SGNH hydrolase-type esterase" evidence="1">
    <location>
        <begin position="21"/>
        <end position="228"/>
    </location>
</feature>
<dbReference type="Pfam" id="PF13472">
    <property type="entry name" value="Lipase_GDSL_2"/>
    <property type="match status" value="1"/>
</dbReference>
<dbReference type="InterPro" id="IPR036514">
    <property type="entry name" value="SGNH_hydro_sf"/>
</dbReference>
<proteinExistence type="predicted"/>
<reference evidence="2" key="2">
    <citation type="journal article" date="2021" name="PeerJ">
        <title>Extensive microbial diversity within the chicken gut microbiome revealed by metagenomics and culture.</title>
        <authorList>
            <person name="Gilroy R."/>
            <person name="Ravi A."/>
            <person name="Getino M."/>
            <person name="Pursley I."/>
            <person name="Horton D.L."/>
            <person name="Alikhan N.F."/>
            <person name="Baker D."/>
            <person name="Gharbi K."/>
            <person name="Hall N."/>
            <person name="Watson M."/>
            <person name="Adriaenssens E.M."/>
            <person name="Foster-Nyarko E."/>
            <person name="Jarju S."/>
            <person name="Secka A."/>
            <person name="Antonio M."/>
            <person name="Oren A."/>
            <person name="Chaudhuri R.R."/>
            <person name="La Ragione R."/>
            <person name="Hildebrand F."/>
            <person name="Pallen M.J."/>
        </authorList>
    </citation>
    <scope>NUCLEOTIDE SEQUENCE</scope>
    <source>
        <strain evidence="2">CHK183-6373</strain>
    </source>
</reference>
<dbReference type="SUPFAM" id="SSF52266">
    <property type="entry name" value="SGNH hydrolase"/>
    <property type="match status" value="1"/>
</dbReference>
<reference evidence="2" key="1">
    <citation type="submission" date="2020-10" db="EMBL/GenBank/DDBJ databases">
        <authorList>
            <person name="Gilroy R."/>
        </authorList>
    </citation>
    <scope>NUCLEOTIDE SEQUENCE</scope>
    <source>
        <strain evidence="2">CHK183-6373</strain>
    </source>
</reference>
<gene>
    <name evidence="2" type="ORF">IAA64_09050</name>
</gene>
<dbReference type="GO" id="GO:0016787">
    <property type="term" value="F:hydrolase activity"/>
    <property type="evidence" value="ECO:0007669"/>
    <property type="project" value="UniProtKB-KW"/>
</dbReference>
<dbReference type="Gene3D" id="3.40.50.1110">
    <property type="entry name" value="SGNH hydrolase"/>
    <property type="match status" value="1"/>
</dbReference>